<evidence type="ECO:0000259" key="2">
    <source>
        <dbReference type="SMART" id="SM00421"/>
    </source>
</evidence>
<dbReference type="SMART" id="SM00421">
    <property type="entry name" value="HTH_LUXR"/>
    <property type="match status" value="1"/>
</dbReference>
<accession>A0A1C1YUP3</accession>
<dbReference type="Pfam" id="PF00561">
    <property type="entry name" value="Abhydrolase_1"/>
    <property type="match status" value="1"/>
</dbReference>
<organism evidence="3 4">
    <name type="scientific">Hoeflea olei</name>
    <dbReference type="NCBI Taxonomy" id="1480615"/>
    <lineage>
        <taxon>Bacteria</taxon>
        <taxon>Pseudomonadati</taxon>
        <taxon>Pseudomonadota</taxon>
        <taxon>Alphaproteobacteria</taxon>
        <taxon>Hyphomicrobiales</taxon>
        <taxon>Rhizobiaceae</taxon>
        <taxon>Hoeflea</taxon>
    </lineage>
</organism>
<dbReference type="STRING" id="1480615.AWJ14_07925"/>
<proteinExistence type="predicted"/>
<feature type="region of interest" description="Disordered" evidence="1">
    <location>
        <begin position="1"/>
        <end position="27"/>
    </location>
</feature>
<dbReference type="EMBL" id="LQZT01000023">
    <property type="protein sequence ID" value="OCW57070.1"/>
    <property type="molecule type" value="Genomic_DNA"/>
</dbReference>
<dbReference type="InterPro" id="IPR029058">
    <property type="entry name" value="AB_hydrolase_fold"/>
</dbReference>
<dbReference type="Proteomes" id="UP000094795">
    <property type="component" value="Unassembled WGS sequence"/>
</dbReference>
<dbReference type="GO" id="GO:0006355">
    <property type="term" value="P:regulation of DNA-templated transcription"/>
    <property type="evidence" value="ECO:0007669"/>
    <property type="project" value="InterPro"/>
</dbReference>
<protein>
    <submittedName>
        <fullName evidence="3">LuxR family transcriptional regulator</fullName>
    </submittedName>
</protein>
<comment type="caution">
    <text evidence="3">The sequence shown here is derived from an EMBL/GenBank/DDBJ whole genome shotgun (WGS) entry which is preliminary data.</text>
</comment>
<dbReference type="InterPro" id="IPR016032">
    <property type="entry name" value="Sig_transdc_resp-reg_C-effctor"/>
</dbReference>
<dbReference type="SUPFAM" id="SSF46894">
    <property type="entry name" value="C-terminal effector domain of the bipartite response regulators"/>
    <property type="match status" value="1"/>
</dbReference>
<evidence type="ECO:0000313" key="4">
    <source>
        <dbReference type="Proteomes" id="UP000094795"/>
    </source>
</evidence>
<dbReference type="SUPFAM" id="SSF53474">
    <property type="entry name" value="alpha/beta-Hydrolases"/>
    <property type="match status" value="1"/>
</dbReference>
<keyword evidence="4" id="KW-1185">Reference proteome</keyword>
<name>A0A1C1YUP3_9HYPH</name>
<dbReference type="InterPro" id="IPR000792">
    <property type="entry name" value="Tscrpt_reg_LuxR_C"/>
</dbReference>
<dbReference type="AlphaFoldDB" id="A0A1C1YUP3"/>
<evidence type="ECO:0000313" key="3">
    <source>
        <dbReference type="EMBL" id="OCW57070.1"/>
    </source>
</evidence>
<dbReference type="Gene3D" id="3.40.50.1820">
    <property type="entry name" value="alpha/beta hydrolase"/>
    <property type="match status" value="1"/>
</dbReference>
<sequence>MVADTGGLEQSAKPATGPEHGPEASVTIDPDLDLDIISHTYRAIVDQEAFDAMIDSWQAKLDRIPDDGKASTQLSGALLAQLALARTTLDGLDIPAQSDPLARAVQDVPGPALVLSPEGRVVVTNTEGASVLGARQGSYLNPDRIDPRSLEAFRTMMRAANRRANRSQAILRMAPLDGGEAILAEAWLLSPKAGDAAFVVIRSLEIEWTERASEMLGQAFGLSAAEVEIARIFFHVRDVAAVAAARHVSLLTVRTQLKSIMAKTEAPSQVELMRLLAMTAGRAIQDRQGKTDTWKDPLGREDVLSLPDGRSIAWTWLGDPDGRPVVLCRGLPMCYLLPPDSEGQLREAGIKLLALSRPGFGNSSQHANLSPLEDNLAALRGFLDHVVKSPCIAIGLSNGVLPLLAEASRRPERFHALVAIGYTGILDRSGIRRLQPTQQAMMRLVGMVPWLVDLMAKQAHRMIQTHGVDWYIERAYRTRPLDYSTCADPNLAPFIRNACSHLLAQGHQTFVRELVLARSEIDAVIDTLSVPLTWVAPEQDGVFDEASFRRIERRNPLVRVAPLENAGELALYQRTSRIVDLIVDIANGTPLGADQTRHTTR</sequence>
<dbReference type="Gene3D" id="1.10.10.10">
    <property type="entry name" value="Winged helix-like DNA-binding domain superfamily/Winged helix DNA-binding domain"/>
    <property type="match status" value="1"/>
</dbReference>
<evidence type="ECO:0000256" key="1">
    <source>
        <dbReference type="SAM" id="MobiDB-lite"/>
    </source>
</evidence>
<reference evidence="3 4" key="1">
    <citation type="submission" date="2015-12" db="EMBL/GenBank/DDBJ databases">
        <authorList>
            <person name="Shamseldin A."/>
            <person name="Moawad H."/>
            <person name="Abd El-Rahim W.M."/>
            <person name="Sadowsky M.J."/>
        </authorList>
    </citation>
    <scope>NUCLEOTIDE SEQUENCE [LARGE SCALE GENOMIC DNA]</scope>
    <source>
        <strain evidence="3 4">JC234</strain>
    </source>
</reference>
<feature type="domain" description="HTH luxR-type" evidence="2">
    <location>
        <begin position="219"/>
        <end position="276"/>
    </location>
</feature>
<dbReference type="InterPro" id="IPR000073">
    <property type="entry name" value="AB_hydrolase_1"/>
</dbReference>
<dbReference type="InterPro" id="IPR036388">
    <property type="entry name" value="WH-like_DNA-bd_sf"/>
</dbReference>
<dbReference type="GO" id="GO:0003677">
    <property type="term" value="F:DNA binding"/>
    <property type="evidence" value="ECO:0007669"/>
    <property type="project" value="InterPro"/>
</dbReference>
<gene>
    <name evidence="3" type="ORF">AWJ14_07925</name>
</gene>